<dbReference type="SUPFAM" id="SSF53474">
    <property type="entry name" value="alpha/beta-Hydrolases"/>
    <property type="match status" value="1"/>
</dbReference>
<proteinExistence type="predicted"/>
<evidence type="ECO:0008006" key="3">
    <source>
        <dbReference type="Google" id="ProtNLM"/>
    </source>
</evidence>
<dbReference type="EMBL" id="CP012673">
    <property type="protein sequence ID" value="AUX42573.1"/>
    <property type="molecule type" value="Genomic_DNA"/>
</dbReference>
<name>A0A2L0ETF5_SORCE</name>
<evidence type="ECO:0000313" key="2">
    <source>
        <dbReference type="Proteomes" id="UP000238348"/>
    </source>
</evidence>
<evidence type="ECO:0000313" key="1">
    <source>
        <dbReference type="EMBL" id="AUX42573.1"/>
    </source>
</evidence>
<organism evidence="1 2">
    <name type="scientific">Sorangium cellulosum</name>
    <name type="common">Polyangium cellulosum</name>
    <dbReference type="NCBI Taxonomy" id="56"/>
    <lineage>
        <taxon>Bacteria</taxon>
        <taxon>Pseudomonadati</taxon>
        <taxon>Myxococcota</taxon>
        <taxon>Polyangia</taxon>
        <taxon>Polyangiales</taxon>
        <taxon>Polyangiaceae</taxon>
        <taxon>Sorangium</taxon>
    </lineage>
</organism>
<sequence length="315" mass="32498">MTRFAPLPPPHTTREARAIDTWSRRFRALGVSPATAHELARHRVKVAVGGVAFAAGVIGTVIAKSRGQDTPGASEPSGRTSSVHVRPRPVAVAWLGPVSSAQVAGAELAGVPVVHRTCTGDGSPSCSQIADSWLDGDGRRLPGCRRALGLPAGPLVVAAFSAGGHIVKRLLAHPRDRAEVAAVVLADATYTTEWTDRAHELAAPIGSLVDYAAEAAGGARLFLATASSAPNKQHPTGAQTLAAIARALGGRVRLGEEALAGLPAPERSWGGGGVHLLDYGARYSHAGHATELAPKVWAALVRPWFEGISGAEEAS</sequence>
<dbReference type="Proteomes" id="UP000238348">
    <property type="component" value="Chromosome"/>
</dbReference>
<gene>
    <name evidence="1" type="ORF">SOCE26_040060</name>
</gene>
<dbReference type="InterPro" id="IPR029058">
    <property type="entry name" value="AB_hydrolase_fold"/>
</dbReference>
<dbReference type="AlphaFoldDB" id="A0A2L0ETF5"/>
<accession>A0A2L0ETF5</accession>
<reference evidence="1 2" key="1">
    <citation type="submission" date="2015-09" db="EMBL/GenBank/DDBJ databases">
        <title>Sorangium comparison.</title>
        <authorList>
            <person name="Zaburannyi N."/>
            <person name="Bunk B."/>
            <person name="Overmann J."/>
            <person name="Mueller R."/>
        </authorList>
    </citation>
    <scope>NUCLEOTIDE SEQUENCE [LARGE SCALE GENOMIC DNA]</scope>
    <source>
        <strain evidence="1 2">So ce26</strain>
    </source>
</reference>
<protein>
    <recommendedName>
        <fullName evidence="3">Alpha/beta hydrolase</fullName>
    </recommendedName>
</protein>